<feature type="compositionally biased region" description="Basic and acidic residues" evidence="1">
    <location>
        <begin position="244"/>
        <end position="260"/>
    </location>
</feature>
<accession>A0AAD8P7V9</accession>
<evidence type="ECO:0000313" key="3">
    <source>
        <dbReference type="Proteomes" id="UP001230268"/>
    </source>
</evidence>
<name>A0AAD8P7V9_BABGI</name>
<keyword evidence="3" id="KW-1185">Reference proteome</keyword>
<feature type="compositionally biased region" description="Polar residues" evidence="1">
    <location>
        <begin position="1"/>
        <end position="10"/>
    </location>
</feature>
<feature type="compositionally biased region" description="Polar residues" evidence="1">
    <location>
        <begin position="152"/>
        <end position="164"/>
    </location>
</feature>
<evidence type="ECO:0000256" key="1">
    <source>
        <dbReference type="SAM" id="MobiDB-lite"/>
    </source>
</evidence>
<gene>
    <name evidence="2" type="ORF">BgAZ_502770</name>
</gene>
<protein>
    <submittedName>
        <fullName evidence="2">Uncharacterized protein</fullName>
    </submittedName>
</protein>
<feature type="compositionally biased region" description="Polar residues" evidence="1">
    <location>
        <begin position="93"/>
        <end position="103"/>
    </location>
</feature>
<feature type="region of interest" description="Disordered" evidence="1">
    <location>
        <begin position="231"/>
        <end position="264"/>
    </location>
</feature>
<feature type="region of interest" description="Disordered" evidence="1">
    <location>
        <begin position="497"/>
        <end position="518"/>
    </location>
</feature>
<comment type="caution">
    <text evidence="2">The sequence shown here is derived from an EMBL/GenBank/DDBJ whole genome shotgun (WGS) entry which is preliminary data.</text>
</comment>
<feature type="region of interest" description="Disordered" evidence="1">
    <location>
        <begin position="85"/>
        <end position="208"/>
    </location>
</feature>
<dbReference type="AlphaFoldDB" id="A0AAD8P7V9"/>
<proteinExistence type="predicted"/>
<sequence length="518" mass="58096">MVKSDVNNMASKEDKEDVTYPGSPRSQVWIGNLFPILDQYNYTYNDIVQLLKACDYNGEKIQNEVDRIMEINVGHEQGEWTVVKQPEKAKMTNGKSGKNSNAGTPKEHGKASVGKDNKQQRTPVAARRSAQQAKADLSGASNTPSAHAAKVNHQSTVKSPSMSAKEQKESLAAKGKQQESSQTRKPLPTKELPKEAPKLQQQSSSKKGFPLQWASLLKTVTTEEEVVANGNGVNADSKTRKMKKGEEYLSESQRKSESPKSKVNASIDAITFAQAEEALKKLEFGGGKKVDRSPAISVSVVEEALPVVMPKPLSTGVDAAMMFGCFDEDIQKPSTWTQTSPVHYHQHPQPRREYTKYSRNAHLRPEATIPRNLLHHETSNMVNHDMGNMHHDQNDALHGDSSHIQENTHDASFQPQWQMGYYGNRYSNTKHQSFSYSYEDEKHKAYRQGGNDHYEKDGHHQMNGLYFNYGYQPDRLQTPPGLVGFYNPQQPFYGFPNTNNQKTHPGASDSMTTSMWRN</sequence>
<feature type="region of interest" description="Disordered" evidence="1">
    <location>
        <begin position="1"/>
        <end position="24"/>
    </location>
</feature>
<dbReference type="Proteomes" id="UP001230268">
    <property type="component" value="Unassembled WGS sequence"/>
</dbReference>
<organism evidence="2 3">
    <name type="scientific">Babesia gibsoni</name>
    <dbReference type="NCBI Taxonomy" id="33632"/>
    <lineage>
        <taxon>Eukaryota</taxon>
        <taxon>Sar</taxon>
        <taxon>Alveolata</taxon>
        <taxon>Apicomplexa</taxon>
        <taxon>Aconoidasida</taxon>
        <taxon>Piroplasmida</taxon>
        <taxon>Babesiidae</taxon>
        <taxon>Babesia</taxon>
    </lineage>
</organism>
<evidence type="ECO:0000313" key="2">
    <source>
        <dbReference type="EMBL" id="KAK1441945.1"/>
    </source>
</evidence>
<reference evidence="2" key="1">
    <citation type="submission" date="2023-08" db="EMBL/GenBank/DDBJ databases">
        <title>Draft sequence of the Babesia gibsoni genome.</title>
        <authorList>
            <person name="Yamagishi J.Y."/>
            <person name="Xuan X.X."/>
        </authorList>
    </citation>
    <scope>NUCLEOTIDE SEQUENCE</scope>
    <source>
        <strain evidence="2">Azabu</strain>
    </source>
</reference>
<feature type="compositionally biased region" description="Basic and acidic residues" evidence="1">
    <location>
        <begin position="105"/>
        <end position="119"/>
    </location>
</feature>
<dbReference type="EMBL" id="JAVEPI010000005">
    <property type="protein sequence ID" value="KAK1441945.1"/>
    <property type="molecule type" value="Genomic_DNA"/>
</dbReference>